<name>A0A1Z3NBL7_BDEBC</name>
<feature type="region of interest" description="Disordered" evidence="1">
    <location>
        <begin position="208"/>
        <end position="227"/>
    </location>
</feature>
<dbReference type="AlphaFoldDB" id="A0A1Z3NBL7"/>
<dbReference type="Proteomes" id="UP000197003">
    <property type="component" value="Chromosome"/>
</dbReference>
<dbReference type="RefSeq" id="WP_011163185.1">
    <property type="nucleotide sequence ID" value="NZ_AP029059.1"/>
</dbReference>
<proteinExistence type="predicted"/>
<evidence type="ECO:0000313" key="3">
    <source>
        <dbReference type="Proteomes" id="UP000197003"/>
    </source>
</evidence>
<reference evidence="2 3" key="1">
    <citation type="submission" date="2017-04" db="EMBL/GenBank/DDBJ databases">
        <title>Whole genome sequence of Bdellovibrio bacteriovorus strain SSB218315.</title>
        <authorList>
            <person name="Oyedara O."/>
            <person name="Rodriguez-Perez M.A."/>
        </authorList>
    </citation>
    <scope>NUCLEOTIDE SEQUENCE [LARGE SCALE GENOMIC DNA]</scope>
    <source>
        <strain evidence="2 3">SSB218315</strain>
    </source>
</reference>
<organism evidence="2 3">
    <name type="scientific">Bdellovibrio bacteriovorus</name>
    <dbReference type="NCBI Taxonomy" id="959"/>
    <lineage>
        <taxon>Bacteria</taxon>
        <taxon>Pseudomonadati</taxon>
        <taxon>Bdellovibrionota</taxon>
        <taxon>Bdellovibrionia</taxon>
        <taxon>Bdellovibrionales</taxon>
        <taxon>Pseudobdellovibrionaceae</taxon>
        <taxon>Bdellovibrio</taxon>
    </lineage>
</organism>
<dbReference type="OrthoDB" id="5292208at2"/>
<evidence type="ECO:0000313" key="2">
    <source>
        <dbReference type="EMBL" id="ASD64835.1"/>
    </source>
</evidence>
<sequence length="227" mass="26001">MERFKVSGDDLRNFYNENIPLARVFSDIESDLRHTNQVVCRYIVNGLEVAEADEARFSTVTLEQIETLEYLTENSRDLTGIVLRGWIEAMPELIQQTENLAKRMRAQGLSGLLKSIHDLVHNCEFLIDSAMTIKETMGDQFFGATPLDWGKTEAESKRTVLEALRALENKDFVLLADVLEYDLNNVLQMWLDHLKVLEKSLNGEYTGNQFDSEQARSHSMGRKRIAN</sequence>
<protein>
    <submittedName>
        <fullName evidence="2">Uncharacterized protein</fullName>
    </submittedName>
</protein>
<gene>
    <name evidence="2" type="ORF">B9G79_15330</name>
</gene>
<dbReference type="EMBL" id="CP020946">
    <property type="protein sequence ID" value="ASD64835.1"/>
    <property type="molecule type" value="Genomic_DNA"/>
</dbReference>
<accession>A0A1Z3NBL7</accession>
<evidence type="ECO:0000256" key="1">
    <source>
        <dbReference type="SAM" id="MobiDB-lite"/>
    </source>
</evidence>
<dbReference type="GeneID" id="93011712"/>
<dbReference type="KEGG" id="bbac:EP01_17395"/>